<dbReference type="Proteomes" id="UP001372338">
    <property type="component" value="Unassembled WGS sequence"/>
</dbReference>
<reference evidence="1 2" key="1">
    <citation type="submission" date="2024-01" db="EMBL/GenBank/DDBJ databases">
        <title>The genomes of 5 underutilized Papilionoideae crops provide insights into root nodulation and disease resistanc.</title>
        <authorList>
            <person name="Yuan L."/>
        </authorList>
    </citation>
    <scope>NUCLEOTIDE SEQUENCE [LARGE SCALE GENOMIC DNA]</scope>
    <source>
        <strain evidence="1">ZHUSHIDOU_FW_LH</strain>
        <tissue evidence="1">Leaf</tissue>
    </source>
</reference>
<proteinExistence type="predicted"/>
<comment type="caution">
    <text evidence="1">The sequence shown here is derived from an EMBL/GenBank/DDBJ whole genome shotgun (WGS) entry which is preliminary data.</text>
</comment>
<protein>
    <submittedName>
        <fullName evidence="1">Uncharacterized protein</fullName>
    </submittedName>
</protein>
<evidence type="ECO:0000313" key="1">
    <source>
        <dbReference type="EMBL" id="KAK7274820.1"/>
    </source>
</evidence>
<evidence type="ECO:0000313" key="2">
    <source>
        <dbReference type="Proteomes" id="UP001372338"/>
    </source>
</evidence>
<accession>A0AAN9FFK1</accession>
<sequence length="114" mass="13094">MHAIMCDWDGRVNVVKGVANAQYLHHGCSLVLLLWFIELEYHDHQVCRCAILDLSIPFSNLNPSFHTAWPLYFVPTTDSHSLRITVLLYHLKSELLPLWLTRFQSLSSSLPSTC</sequence>
<dbReference type="AlphaFoldDB" id="A0AAN9FFK1"/>
<dbReference type="EMBL" id="JAYWIO010000003">
    <property type="protein sequence ID" value="KAK7274820.1"/>
    <property type="molecule type" value="Genomic_DNA"/>
</dbReference>
<keyword evidence="2" id="KW-1185">Reference proteome</keyword>
<name>A0AAN9FFK1_CROPI</name>
<organism evidence="1 2">
    <name type="scientific">Crotalaria pallida</name>
    <name type="common">Smooth rattlebox</name>
    <name type="synonym">Crotalaria striata</name>
    <dbReference type="NCBI Taxonomy" id="3830"/>
    <lineage>
        <taxon>Eukaryota</taxon>
        <taxon>Viridiplantae</taxon>
        <taxon>Streptophyta</taxon>
        <taxon>Embryophyta</taxon>
        <taxon>Tracheophyta</taxon>
        <taxon>Spermatophyta</taxon>
        <taxon>Magnoliopsida</taxon>
        <taxon>eudicotyledons</taxon>
        <taxon>Gunneridae</taxon>
        <taxon>Pentapetalae</taxon>
        <taxon>rosids</taxon>
        <taxon>fabids</taxon>
        <taxon>Fabales</taxon>
        <taxon>Fabaceae</taxon>
        <taxon>Papilionoideae</taxon>
        <taxon>50 kb inversion clade</taxon>
        <taxon>genistoids sensu lato</taxon>
        <taxon>core genistoids</taxon>
        <taxon>Crotalarieae</taxon>
        <taxon>Crotalaria</taxon>
    </lineage>
</organism>
<gene>
    <name evidence="1" type="ORF">RIF29_15919</name>
</gene>